<accession>A0A9N9WPB7</accession>
<dbReference type="InterPro" id="IPR003591">
    <property type="entry name" value="Leu-rich_rpt_typical-subtyp"/>
</dbReference>
<organism evidence="4 5">
    <name type="scientific">Chironomus riparius</name>
    <dbReference type="NCBI Taxonomy" id="315576"/>
    <lineage>
        <taxon>Eukaryota</taxon>
        <taxon>Metazoa</taxon>
        <taxon>Ecdysozoa</taxon>
        <taxon>Arthropoda</taxon>
        <taxon>Hexapoda</taxon>
        <taxon>Insecta</taxon>
        <taxon>Pterygota</taxon>
        <taxon>Neoptera</taxon>
        <taxon>Endopterygota</taxon>
        <taxon>Diptera</taxon>
        <taxon>Nematocera</taxon>
        <taxon>Chironomoidea</taxon>
        <taxon>Chironomidae</taxon>
        <taxon>Chironominae</taxon>
        <taxon>Chironomus</taxon>
    </lineage>
</organism>
<proteinExistence type="predicted"/>
<dbReference type="InterPro" id="IPR001611">
    <property type="entry name" value="Leu-rich_rpt"/>
</dbReference>
<name>A0A9N9WPB7_9DIPT</name>
<keyword evidence="1" id="KW-0433">Leucine-rich repeat</keyword>
<evidence type="ECO:0000313" key="5">
    <source>
        <dbReference type="Proteomes" id="UP001153620"/>
    </source>
</evidence>
<feature type="chain" id="PRO_5040161516" evidence="3">
    <location>
        <begin position="19"/>
        <end position="224"/>
    </location>
</feature>
<dbReference type="EMBL" id="OU895877">
    <property type="protein sequence ID" value="CAG9799737.1"/>
    <property type="molecule type" value="Genomic_DNA"/>
</dbReference>
<reference evidence="4" key="2">
    <citation type="submission" date="2022-10" db="EMBL/GenBank/DDBJ databases">
        <authorList>
            <consortium name="ENA_rothamsted_submissions"/>
            <consortium name="culmorum"/>
            <person name="King R."/>
        </authorList>
    </citation>
    <scope>NUCLEOTIDE SEQUENCE</scope>
</reference>
<gene>
    <name evidence="4" type="ORF">CHIRRI_LOCUS2695</name>
</gene>
<protein>
    <submittedName>
        <fullName evidence="4">Uncharacterized protein</fullName>
    </submittedName>
</protein>
<evidence type="ECO:0000256" key="1">
    <source>
        <dbReference type="ARBA" id="ARBA00022614"/>
    </source>
</evidence>
<feature type="signal peptide" evidence="3">
    <location>
        <begin position="1"/>
        <end position="18"/>
    </location>
</feature>
<dbReference type="Proteomes" id="UP001153620">
    <property type="component" value="Chromosome 1"/>
</dbReference>
<dbReference type="PANTHER" id="PTHR24366">
    <property type="entry name" value="IG(IMMUNOGLOBULIN) AND LRR(LEUCINE RICH REPEAT) DOMAINS"/>
    <property type="match status" value="1"/>
</dbReference>
<dbReference type="PANTHER" id="PTHR24366:SF168">
    <property type="entry name" value="GH22922P-RELATED"/>
    <property type="match status" value="1"/>
</dbReference>
<dbReference type="Gene3D" id="3.80.10.10">
    <property type="entry name" value="Ribonuclease Inhibitor"/>
    <property type="match status" value="1"/>
</dbReference>
<dbReference type="FunFam" id="3.80.10.10:FF:000732">
    <property type="entry name" value="GD11101"/>
    <property type="match status" value="1"/>
</dbReference>
<dbReference type="OrthoDB" id="676979at2759"/>
<dbReference type="SUPFAM" id="SSF52058">
    <property type="entry name" value="L domain-like"/>
    <property type="match status" value="1"/>
</dbReference>
<dbReference type="PROSITE" id="PS51450">
    <property type="entry name" value="LRR"/>
    <property type="match status" value="4"/>
</dbReference>
<dbReference type="AlphaFoldDB" id="A0A9N9WPB7"/>
<reference evidence="4" key="1">
    <citation type="submission" date="2022-01" db="EMBL/GenBank/DDBJ databases">
        <authorList>
            <person name="King R."/>
        </authorList>
    </citation>
    <scope>NUCLEOTIDE SEQUENCE</scope>
</reference>
<keyword evidence="5" id="KW-1185">Reference proteome</keyword>
<dbReference type="Pfam" id="PF13855">
    <property type="entry name" value="LRR_8"/>
    <property type="match status" value="1"/>
</dbReference>
<sequence>MINRFVIIFSICLYTICAAPASRTIDNTISNYDKITHQLMPQNMRETLPGVLDITKKLTKLYLSGKQIRLTSDIFTQAEQLEMIDLSNGEIAEIESQTFHGTSKLKRLNLSGNRIKTLPANVFGPGNALKELDLADNQIDKISRASFNNMQHLKKLDLRNNKLTNLSGPIFGDLINLQELDLTGNPIRYLDEEFFASLPAGLALNFDDQFLDFKSLKLVDQWSI</sequence>
<evidence type="ECO:0000313" key="4">
    <source>
        <dbReference type="EMBL" id="CAG9799737.1"/>
    </source>
</evidence>
<dbReference type="SMART" id="SM00369">
    <property type="entry name" value="LRR_TYP"/>
    <property type="match status" value="5"/>
</dbReference>
<dbReference type="SMART" id="SM00364">
    <property type="entry name" value="LRR_BAC"/>
    <property type="match status" value="2"/>
</dbReference>
<dbReference type="InterPro" id="IPR032675">
    <property type="entry name" value="LRR_dom_sf"/>
</dbReference>
<keyword evidence="2" id="KW-0677">Repeat</keyword>
<evidence type="ECO:0000256" key="2">
    <source>
        <dbReference type="ARBA" id="ARBA00022737"/>
    </source>
</evidence>
<keyword evidence="3" id="KW-0732">Signal</keyword>
<dbReference type="Pfam" id="PF00560">
    <property type="entry name" value="LRR_1"/>
    <property type="match status" value="1"/>
</dbReference>
<evidence type="ECO:0000256" key="3">
    <source>
        <dbReference type="SAM" id="SignalP"/>
    </source>
</evidence>